<dbReference type="AlphaFoldDB" id="A0A7N2LP51"/>
<organism evidence="1 2">
    <name type="scientific">Quercus lobata</name>
    <name type="common">Valley oak</name>
    <dbReference type="NCBI Taxonomy" id="97700"/>
    <lineage>
        <taxon>Eukaryota</taxon>
        <taxon>Viridiplantae</taxon>
        <taxon>Streptophyta</taxon>
        <taxon>Embryophyta</taxon>
        <taxon>Tracheophyta</taxon>
        <taxon>Spermatophyta</taxon>
        <taxon>Magnoliopsida</taxon>
        <taxon>eudicotyledons</taxon>
        <taxon>Gunneridae</taxon>
        <taxon>Pentapetalae</taxon>
        <taxon>rosids</taxon>
        <taxon>fabids</taxon>
        <taxon>Fagales</taxon>
        <taxon>Fagaceae</taxon>
        <taxon>Quercus</taxon>
    </lineage>
</organism>
<dbReference type="InParanoid" id="A0A7N2LP51"/>
<dbReference type="EnsemblPlants" id="QL05p044176:mrna">
    <property type="protein sequence ID" value="QL05p044176:mrna"/>
    <property type="gene ID" value="QL05p044176"/>
</dbReference>
<dbReference type="Proteomes" id="UP000594261">
    <property type="component" value="Chromosome 5"/>
</dbReference>
<dbReference type="PANTHER" id="PTHR36380:SF1">
    <property type="entry name" value="OS01G0755100 PROTEIN"/>
    <property type="match status" value="1"/>
</dbReference>
<dbReference type="PANTHER" id="PTHR36380">
    <property type="entry name" value="BNAA03G58330D PROTEIN"/>
    <property type="match status" value="1"/>
</dbReference>
<protein>
    <submittedName>
        <fullName evidence="1">Uncharacterized protein</fullName>
    </submittedName>
</protein>
<sequence length="165" mass="18582">MEYLQNLKTILAERNKLCFIKAGKRTPDLSSIKTSRITEANKVLSNSVSQREINSLEKSVQKMEVPNIALKIERRVDSTEKEMSQSPSLKRKTFEDATLQASNADSVYLNPLKHLSVSASEISNSKVPLERVLEEQVCIHGIRGEGSAKHVFTNHQTSNLNVFER</sequence>
<accession>A0A7N2LP51</accession>
<dbReference type="InterPro" id="IPR038777">
    <property type="entry name" value="At4g18490-like"/>
</dbReference>
<dbReference type="EMBL" id="LRBV02000005">
    <property type="status" value="NOT_ANNOTATED_CDS"/>
    <property type="molecule type" value="Genomic_DNA"/>
</dbReference>
<evidence type="ECO:0000313" key="1">
    <source>
        <dbReference type="EnsemblPlants" id="QL05p044176:mrna"/>
    </source>
</evidence>
<name>A0A7N2LP51_QUELO</name>
<dbReference type="Gramene" id="QL05p044176:mrna">
    <property type="protein sequence ID" value="QL05p044176:mrna"/>
    <property type="gene ID" value="QL05p044176"/>
</dbReference>
<reference evidence="1" key="2">
    <citation type="submission" date="2021-01" db="UniProtKB">
        <authorList>
            <consortium name="EnsemblPlants"/>
        </authorList>
    </citation>
    <scope>IDENTIFICATION</scope>
</reference>
<keyword evidence="2" id="KW-1185">Reference proteome</keyword>
<evidence type="ECO:0000313" key="2">
    <source>
        <dbReference type="Proteomes" id="UP000594261"/>
    </source>
</evidence>
<reference evidence="1 2" key="1">
    <citation type="journal article" date="2016" name="G3 (Bethesda)">
        <title>First Draft Assembly and Annotation of the Genome of a California Endemic Oak Quercus lobata Nee (Fagaceae).</title>
        <authorList>
            <person name="Sork V.L."/>
            <person name="Fitz-Gibbon S.T."/>
            <person name="Puiu D."/>
            <person name="Crepeau M."/>
            <person name="Gugger P.F."/>
            <person name="Sherman R."/>
            <person name="Stevens K."/>
            <person name="Langley C.H."/>
            <person name="Pellegrini M."/>
            <person name="Salzberg S.L."/>
        </authorList>
    </citation>
    <scope>NUCLEOTIDE SEQUENCE [LARGE SCALE GENOMIC DNA]</scope>
    <source>
        <strain evidence="1 2">cv. SW786</strain>
    </source>
</reference>
<proteinExistence type="predicted"/>